<protein>
    <recommendedName>
        <fullName evidence="2">Acyl carrier protein</fullName>
    </recommendedName>
</protein>
<dbReference type="EMBL" id="CADCTD010000188">
    <property type="protein sequence ID" value="CAA9289107.1"/>
    <property type="molecule type" value="Genomic_DNA"/>
</dbReference>
<gene>
    <name evidence="1" type="ORF">AVDCRST_MAG27-4552</name>
</gene>
<dbReference type="AlphaFoldDB" id="A0A6J4JWB8"/>
<sequence>MSRSTAEVTNWMTMFRWIVKVIRDDYGIEESRLTRHALLETELGLGIEQVEEVLGIIDRSFAIRFPDGTLDEVLRLEELCMLASWLKGLYRQPDFISERFAARCRAANPGMA</sequence>
<evidence type="ECO:0000313" key="1">
    <source>
        <dbReference type="EMBL" id="CAA9289107.1"/>
    </source>
</evidence>
<reference evidence="1" key="1">
    <citation type="submission" date="2020-02" db="EMBL/GenBank/DDBJ databases">
        <authorList>
            <person name="Meier V. D."/>
        </authorList>
    </citation>
    <scope>NUCLEOTIDE SEQUENCE</scope>
    <source>
        <strain evidence="1">AVDCRST_MAG27</strain>
    </source>
</reference>
<organism evidence="1">
    <name type="scientific">uncultured Craurococcus sp</name>
    <dbReference type="NCBI Taxonomy" id="1135998"/>
    <lineage>
        <taxon>Bacteria</taxon>
        <taxon>Pseudomonadati</taxon>
        <taxon>Pseudomonadota</taxon>
        <taxon>Alphaproteobacteria</taxon>
        <taxon>Acetobacterales</taxon>
        <taxon>Acetobacteraceae</taxon>
        <taxon>Craurococcus</taxon>
        <taxon>environmental samples</taxon>
    </lineage>
</organism>
<accession>A0A6J4JWB8</accession>
<evidence type="ECO:0008006" key="2">
    <source>
        <dbReference type="Google" id="ProtNLM"/>
    </source>
</evidence>
<proteinExistence type="predicted"/>
<name>A0A6J4JWB8_9PROT</name>